<feature type="compositionally biased region" description="Acidic residues" evidence="1">
    <location>
        <begin position="397"/>
        <end position="412"/>
    </location>
</feature>
<name>A0AA88LAB2_ARTSF</name>
<reference evidence="2" key="1">
    <citation type="submission" date="2023-07" db="EMBL/GenBank/DDBJ databases">
        <title>Chromosome-level genome assembly of Artemia franciscana.</title>
        <authorList>
            <person name="Jo E."/>
        </authorList>
    </citation>
    <scope>NUCLEOTIDE SEQUENCE</scope>
    <source>
        <tissue evidence="2">Whole body</tissue>
    </source>
</reference>
<proteinExistence type="predicted"/>
<feature type="compositionally biased region" description="Low complexity" evidence="1">
    <location>
        <begin position="632"/>
        <end position="650"/>
    </location>
</feature>
<feature type="compositionally biased region" description="Low complexity" evidence="1">
    <location>
        <begin position="427"/>
        <end position="437"/>
    </location>
</feature>
<feature type="compositionally biased region" description="Basic and acidic residues" evidence="1">
    <location>
        <begin position="658"/>
        <end position="677"/>
    </location>
</feature>
<dbReference type="PANTHER" id="PTHR13601">
    <property type="entry name" value="GAMETOGENETIN-BINDING PROTEIN 2"/>
    <property type="match status" value="1"/>
</dbReference>
<evidence type="ECO:0000256" key="1">
    <source>
        <dbReference type="SAM" id="MobiDB-lite"/>
    </source>
</evidence>
<feature type="compositionally biased region" description="Basic and acidic residues" evidence="1">
    <location>
        <begin position="481"/>
        <end position="499"/>
    </location>
</feature>
<keyword evidence="3" id="KW-1185">Reference proteome</keyword>
<feature type="compositionally biased region" description="Basic residues" evidence="1">
    <location>
        <begin position="375"/>
        <end position="387"/>
    </location>
</feature>
<protein>
    <recommendedName>
        <fullName evidence="4">Gametogenetin-binding protein 2-like</fullName>
    </recommendedName>
</protein>
<sequence length="811" mass="91081">MLKNLENMMAQLISLYREDEKGKLMKLEKRQMPLQIDENLAMVLQLPDLGLNHKPPVKAVDAFSRRCSVLTSSEISKALTVSVDDVYTILGQFVSCVGCRKTAERLYVQLYENCHDALHPLVFPKYGFVQLAPEIQNSWSKMYILLCNHGSRLGEIGDSLKKSRQTLRCPLHSLDAHRARLPGSWKTLWDCLAVECREELSLIEGETLLQTMEAYLHRHRFCPECRLKVNRAYSLLMGEVDPSEEKGYKPVLYAGLKCCPNEKHVHVQIDSDLISLLIGRAEPELLGRERHAKTIEVAQEEVLTCVGICLLDRFQKAARRLREEHQAGDMLLCATLAAMRMSLDVTLEQKRGVSELELLCEELTKEEEVAQQRREQKRLKRRKRKGKKGETASGNNEEVEENPGDNDTEEEALVPPPSSIECKVRKPSPLKSKNSLKQESKISSQKATEVRPEAKTEVKVEPVSPATIVAENLSKEEEEGWTCKESRVKRNKKEKKEQNLKIPHKVPIGHPLYRPPSSPIEPSWTACPTTDKKDYDHSHSHSKRYEHTSWHLKPCIAPRFSRLQQACGKQDSCKQGRQQQGSGYYHQPYYAKGGSYGGNSCISGTCGSENAGKIGRWMNSPGKCESDSGYVSSGTPHDSSSSPSSPEGSDVACTEGYCNHDDSHHDTSQRPQVSEHHKVQVIPLISPTVPASVPNSPVKPKIDASIVPRKEPVCEFKDLDRAKDTSQVCPDCVGITGPGEPCLHRRVVLSLEQMLEESCSSDGEESAEPLIPLEEVRAFQDRKNTLAAERELLRISLRRKFDNLCNIKSSS</sequence>
<accession>A0AA88LAB2</accession>
<feature type="compositionally biased region" description="Basic and acidic residues" evidence="1">
    <location>
        <begin position="530"/>
        <end position="547"/>
    </location>
</feature>
<feature type="region of interest" description="Disordered" evidence="1">
    <location>
        <begin position="625"/>
        <end position="677"/>
    </location>
</feature>
<dbReference type="GO" id="GO:0005634">
    <property type="term" value="C:nucleus"/>
    <property type="evidence" value="ECO:0007669"/>
    <property type="project" value="TreeGrafter"/>
</dbReference>
<feature type="region of interest" description="Disordered" evidence="1">
    <location>
        <begin position="374"/>
        <end position="547"/>
    </location>
</feature>
<dbReference type="EMBL" id="JAVRJZ010000013">
    <property type="protein sequence ID" value="KAK2714060.1"/>
    <property type="molecule type" value="Genomic_DNA"/>
</dbReference>
<dbReference type="AlphaFoldDB" id="A0AA88LAB2"/>
<dbReference type="Proteomes" id="UP001187531">
    <property type="component" value="Unassembled WGS sequence"/>
</dbReference>
<evidence type="ECO:0000313" key="2">
    <source>
        <dbReference type="EMBL" id="KAK2714060.1"/>
    </source>
</evidence>
<organism evidence="2 3">
    <name type="scientific">Artemia franciscana</name>
    <name type="common">Brine shrimp</name>
    <name type="synonym">Artemia sanfranciscana</name>
    <dbReference type="NCBI Taxonomy" id="6661"/>
    <lineage>
        <taxon>Eukaryota</taxon>
        <taxon>Metazoa</taxon>
        <taxon>Ecdysozoa</taxon>
        <taxon>Arthropoda</taxon>
        <taxon>Crustacea</taxon>
        <taxon>Branchiopoda</taxon>
        <taxon>Anostraca</taxon>
        <taxon>Artemiidae</taxon>
        <taxon>Artemia</taxon>
    </lineage>
</organism>
<evidence type="ECO:0008006" key="4">
    <source>
        <dbReference type="Google" id="ProtNLM"/>
    </source>
</evidence>
<evidence type="ECO:0000313" key="3">
    <source>
        <dbReference type="Proteomes" id="UP001187531"/>
    </source>
</evidence>
<feature type="compositionally biased region" description="Basic and acidic residues" evidence="1">
    <location>
        <begin position="448"/>
        <end position="460"/>
    </location>
</feature>
<comment type="caution">
    <text evidence="2">The sequence shown here is derived from an EMBL/GenBank/DDBJ whole genome shotgun (WGS) entry which is preliminary data.</text>
</comment>
<dbReference type="InterPro" id="IPR026073">
    <property type="entry name" value="GGNBP2"/>
</dbReference>
<dbReference type="GO" id="GO:0005737">
    <property type="term" value="C:cytoplasm"/>
    <property type="evidence" value="ECO:0007669"/>
    <property type="project" value="TreeGrafter"/>
</dbReference>
<dbReference type="PANTHER" id="PTHR13601:SF2">
    <property type="entry name" value="GAMETOGENETIN-BINDING PROTEIN 2"/>
    <property type="match status" value="1"/>
</dbReference>
<gene>
    <name evidence="2" type="ORF">QYM36_008601</name>
</gene>